<keyword evidence="2" id="KW-0479">Metal-binding</keyword>
<accession>A0A0D6P9E4</accession>
<dbReference type="InterPro" id="IPR004559">
    <property type="entry name" value="HemW-like"/>
</dbReference>
<dbReference type="PANTHER" id="PTHR13932">
    <property type="entry name" value="COPROPORPHYRINIGEN III OXIDASE"/>
    <property type="match status" value="1"/>
</dbReference>
<dbReference type="GO" id="GO:0004109">
    <property type="term" value="F:coproporphyrinogen oxidase activity"/>
    <property type="evidence" value="ECO:0007669"/>
    <property type="project" value="InterPro"/>
</dbReference>
<comment type="subcellular location">
    <subcellularLocation>
        <location evidence="2">Cytoplasm</location>
    </subcellularLocation>
</comment>
<protein>
    <recommendedName>
        <fullName evidence="2">Heme chaperone HemW</fullName>
    </recommendedName>
</protein>
<keyword evidence="2" id="KW-0949">S-adenosyl-L-methionine</keyword>
<dbReference type="RefSeq" id="WP_048862985.1">
    <property type="nucleotide sequence ID" value="NZ_BANB01000803.1"/>
</dbReference>
<dbReference type="GO" id="GO:0046872">
    <property type="term" value="F:metal ion binding"/>
    <property type="evidence" value="ECO:0007669"/>
    <property type="project" value="UniProtKB-UniRule"/>
</dbReference>
<dbReference type="CDD" id="cd01335">
    <property type="entry name" value="Radical_SAM"/>
    <property type="match status" value="1"/>
</dbReference>
<dbReference type="SFLD" id="SFLDF00562">
    <property type="entry name" value="HemN-like__clustered_with_heat"/>
    <property type="match status" value="1"/>
</dbReference>
<dbReference type="AlphaFoldDB" id="A0A0D6P9E4"/>
<keyword evidence="2" id="KW-0004">4Fe-4S</keyword>
<dbReference type="GO" id="GO:0005737">
    <property type="term" value="C:cytoplasm"/>
    <property type="evidence" value="ECO:0007669"/>
    <property type="project" value="UniProtKB-SubCell"/>
</dbReference>
<evidence type="ECO:0000256" key="1">
    <source>
        <dbReference type="ARBA" id="ARBA00006100"/>
    </source>
</evidence>
<dbReference type="PROSITE" id="PS51918">
    <property type="entry name" value="RADICAL_SAM"/>
    <property type="match status" value="1"/>
</dbReference>
<keyword evidence="2" id="KW-0408">Iron</keyword>
<dbReference type="SFLD" id="SFLDG01065">
    <property type="entry name" value="anaerobic_coproporphyrinogen-I"/>
    <property type="match status" value="1"/>
</dbReference>
<evidence type="ECO:0000256" key="2">
    <source>
        <dbReference type="RuleBase" id="RU364116"/>
    </source>
</evidence>
<dbReference type="NCBIfam" id="TIGR00539">
    <property type="entry name" value="hemN_rel"/>
    <property type="match status" value="1"/>
</dbReference>
<comment type="function">
    <text evidence="2">Probably acts as a heme chaperone, transferring heme to an unknown acceptor. Binds one molecule of heme per monomer, possibly covalently. Binds 1 [4Fe-4S] cluster. The cluster is coordinated with 3 cysteines and an exchangeable S-adenosyl-L-methionine.</text>
</comment>
<dbReference type="InterPro" id="IPR058240">
    <property type="entry name" value="rSAM_sf"/>
</dbReference>
<reference evidence="4 5" key="1">
    <citation type="submission" date="2012-11" db="EMBL/GenBank/DDBJ databases">
        <title>Whole genome sequence of Acidisphaera rubrifaciens HS-AP3.</title>
        <authorList>
            <person name="Azuma Y."/>
            <person name="Higashiura N."/>
            <person name="Hirakawa H."/>
            <person name="Matsushita K."/>
        </authorList>
    </citation>
    <scope>NUCLEOTIDE SEQUENCE [LARGE SCALE GENOMIC DNA]</scope>
    <source>
        <strain evidence="4 5">HS-AP3</strain>
    </source>
</reference>
<feature type="domain" description="Radical SAM core" evidence="3">
    <location>
        <begin position="1"/>
        <end position="230"/>
    </location>
</feature>
<evidence type="ECO:0000313" key="4">
    <source>
        <dbReference type="EMBL" id="GAN78385.1"/>
    </source>
</evidence>
<dbReference type="Pfam" id="PF06969">
    <property type="entry name" value="HemN_C"/>
    <property type="match status" value="1"/>
</dbReference>
<keyword evidence="2" id="KW-0143">Chaperone</keyword>
<dbReference type="InterPro" id="IPR034505">
    <property type="entry name" value="Coproporphyrinogen-III_oxidase"/>
</dbReference>
<evidence type="ECO:0000313" key="5">
    <source>
        <dbReference type="Proteomes" id="UP000032680"/>
    </source>
</evidence>
<dbReference type="InterPro" id="IPR007197">
    <property type="entry name" value="rSAM"/>
</dbReference>
<keyword evidence="2" id="KW-0411">Iron-sulfur</keyword>
<dbReference type="GO" id="GO:0006779">
    <property type="term" value="P:porphyrin-containing compound biosynthetic process"/>
    <property type="evidence" value="ECO:0007669"/>
    <property type="project" value="InterPro"/>
</dbReference>
<comment type="similarity">
    <text evidence="1">Belongs to the anaerobic coproporphyrinogen-III oxidase family. HemW subfamily.</text>
</comment>
<dbReference type="SMART" id="SM00729">
    <property type="entry name" value="Elp3"/>
    <property type="match status" value="1"/>
</dbReference>
<dbReference type="PANTHER" id="PTHR13932:SF5">
    <property type="entry name" value="RADICAL S-ADENOSYL METHIONINE DOMAIN-CONTAINING PROTEIN 1, MITOCHONDRIAL"/>
    <property type="match status" value="1"/>
</dbReference>
<dbReference type="EMBL" id="BANB01000803">
    <property type="protein sequence ID" value="GAN78385.1"/>
    <property type="molecule type" value="Genomic_DNA"/>
</dbReference>
<organism evidence="4 5">
    <name type="scientific">Acidisphaera rubrifaciens HS-AP3</name>
    <dbReference type="NCBI Taxonomy" id="1231350"/>
    <lineage>
        <taxon>Bacteria</taxon>
        <taxon>Pseudomonadati</taxon>
        <taxon>Pseudomonadota</taxon>
        <taxon>Alphaproteobacteria</taxon>
        <taxon>Acetobacterales</taxon>
        <taxon>Acetobacteraceae</taxon>
        <taxon>Acidisphaera</taxon>
    </lineage>
</organism>
<dbReference type="OrthoDB" id="9808022at2"/>
<dbReference type="Gene3D" id="3.30.750.200">
    <property type="match status" value="1"/>
</dbReference>
<name>A0A0D6P9E4_9PROT</name>
<dbReference type="SUPFAM" id="SSF102114">
    <property type="entry name" value="Radical SAM enzymes"/>
    <property type="match status" value="1"/>
</dbReference>
<keyword evidence="2" id="KW-0963">Cytoplasm</keyword>
<gene>
    <name evidence="4" type="ORF">Asru_0805_06</name>
</gene>
<dbReference type="Proteomes" id="UP000032680">
    <property type="component" value="Unassembled WGS sequence"/>
</dbReference>
<dbReference type="InterPro" id="IPR006638">
    <property type="entry name" value="Elp3/MiaA/NifB-like_rSAM"/>
</dbReference>
<dbReference type="InterPro" id="IPR010723">
    <property type="entry name" value="HemN_C"/>
</dbReference>
<dbReference type="SFLD" id="SFLDS00029">
    <property type="entry name" value="Radical_SAM"/>
    <property type="match status" value="1"/>
</dbReference>
<evidence type="ECO:0000259" key="3">
    <source>
        <dbReference type="PROSITE" id="PS51918"/>
    </source>
</evidence>
<proteinExistence type="inferred from homology"/>
<dbReference type="SFLD" id="SFLDF00288">
    <property type="entry name" value="HemN-like__clustered_with_nucl"/>
    <property type="match status" value="1"/>
</dbReference>
<keyword evidence="2" id="KW-0349">Heme</keyword>
<keyword evidence="5" id="KW-1185">Reference proteome</keyword>
<dbReference type="GO" id="GO:0051539">
    <property type="term" value="F:4 iron, 4 sulfur cluster binding"/>
    <property type="evidence" value="ECO:0007669"/>
    <property type="project" value="UniProtKB-UniRule"/>
</dbReference>
<comment type="caution">
    <text evidence="4">The sequence shown here is derived from an EMBL/GenBank/DDBJ whole genome shotgun (WGS) entry which is preliminary data.</text>
</comment>
<sequence length="385" mass="41349">MDPIALYIHWPFCLAKCPYCDFNSHVRDAIPQARFARALRRELAWEAARIGRRRLTSIFFGGGTPSLMAPETVAALIDDATTLFAADPAMEVTLEANPTSVERGRFAAYRAAGVNRVSIGVQSLDDADLRRLGRQHDAAAAIAALEAGRAIFPRLSFDLIYARPGQTPSAWAAELDRALALAADHLSLYQLTIEPGTAFEAEARGGRLVLPAGDAAAALYTATGEAAARHGLAAYEVSNYARPGSESRHNLTYWRYGDYLGIGPGAHGRMRRDDGAIHAVRRHRAPEPWATLVETQGHGTREDAPLPPDDAAREALLMGLRLAEGIDTAAFAARTGVAFADATDPAMLRAAAEEGYLDCDPAAGRVRATDEGRLRLDALLAAIAR</sequence>
<dbReference type="Pfam" id="PF04055">
    <property type="entry name" value="Radical_SAM"/>
    <property type="match status" value="1"/>
</dbReference>